<reference evidence="1" key="2">
    <citation type="submission" date="2019-08" db="EMBL/GenBank/DDBJ databases">
        <authorList>
            <consortium name="NCBI Pathogen Detection Project"/>
        </authorList>
    </citation>
    <scope>NUCLEOTIDE SEQUENCE</scope>
    <source>
        <strain evidence="1">265DRC</strain>
    </source>
</reference>
<organism evidence="1">
    <name type="scientific">Salmonella typhimurium</name>
    <dbReference type="NCBI Taxonomy" id="90371"/>
    <lineage>
        <taxon>Bacteria</taxon>
        <taxon>Pseudomonadati</taxon>
        <taxon>Pseudomonadota</taxon>
        <taxon>Gammaproteobacteria</taxon>
        <taxon>Enterobacterales</taxon>
        <taxon>Enterobacteriaceae</taxon>
        <taxon>Salmonella</taxon>
    </lineage>
</organism>
<evidence type="ECO:0000313" key="1">
    <source>
        <dbReference type="EMBL" id="HAH1128377.1"/>
    </source>
</evidence>
<proteinExistence type="predicted"/>
<gene>
    <name evidence="1" type="ORF">G0M18_004298</name>
</gene>
<comment type="caution">
    <text evidence="1">The sequence shown here is derived from an EMBL/GenBank/DDBJ whole genome shotgun (WGS) entry which is preliminary data.</text>
</comment>
<reference evidence="1" key="1">
    <citation type="journal article" date="2018" name="Genome Biol.">
        <title>SKESA: strategic k-mer extension for scrupulous assemblies.</title>
        <authorList>
            <person name="Souvorov A."/>
            <person name="Agarwala R."/>
            <person name="Lipman D.J."/>
        </authorList>
    </citation>
    <scope>NUCLEOTIDE SEQUENCE</scope>
    <source>
        <strain evidence="1">265DRC</strain>
    </source>
</reference>
<dbReference type="AlphaFoldDB" id="A0A774SB34"/>
<feature type="non-terminal residue" evidence="1">
    <location>
        <position position="153"/>
    </location>
</feature>
<protein>
    <submittedName>
        <fullName evidence="1">Carboxylase</fullName>
    </submittedName>
</protein>
<dbReference type="EMBL" id="DABAJB010000267">
    <property type="protein sequence ID" value="HAH1128377.1"/>
    <property type="molecule type" value="Genomic_DNA"/>
</dbReference>
<sequence>MKRIHPLMASRQSADYRQPWQMSGVWRRSINFVAKSGELLTLHRRGSGFSPGGWILRGGDFDALRDVLTDGEKPQSTAAGIQIGEFLLCEPERRCSLRVPRYLASPRLNATYMQRSEETGLFGPLTVAAAQPLCPELRQFCHCFQSALAGAAT</sequence>
<accession>A0A774SB34</accession>
<name>A0A774SB34_SALTM</name>